<evidence type="ECO:0000313" key="2">
    <source>
        <dbReference type="Proteomes" id="UP001227268"/>
    </source>
</evidence>
<name>A0ACC2VT68_9TREE</name>
<sequence length="242" mass="26962">MDTSTSTAFQLRLQWLEAILSSPESTIRQSLVYSRDSSQANTLPGQDGKAAEVSRAEKDVTGRTADILQLLRNAVLDSGHDSLRRLIDEYDSIAPVLLPIKPSPPTTVHDEPPTGKPSDTRKTISSADTLKVKPTELIPASTKLELVLGASDDLKDAERMLREIEVLLERGVDGSGDLASHENLLSRLRQLQVTHSARLASSRQIQERVIDVLGRYDDYVTEMEEQVGQLERRKKQEEEMTY</sequence>
<dbReference type="EMBL" id="JASBWT010000008">
    <property type="protein sequence ID" value="KAJ9102388.1"/>
    <property type="molecule type" value="Genomic_DNA"/>
</dbReference>
<protein>
    <submittedName>
        <fullName evidence="1">Uncharacterized protein</fullName>
    </submittedName>
</protein>
<gene>
    <name evidence="1" type="ORF">QFC21_002788</name>
</gene>
<keyword evidence="2" id="KW-1185">Reference proteome</keyword>
<evidence type="ECO:0000313" key="1">
    <source>
        <dbReference type="EMBL" id="KAJ9102388.1"/>
    </source>
</evidence>
<reference evidence="1" key="1">
    <citation type="submission" date="2023-04" db="EMBL/GenBank/DDBJ databases">
        <title>Draft Genome sequencing of Naganishia species isolated from polar environments using Oxford Nanopore Technology.</title>
        <authorList>
            <person name="Leo P."/>
            <person name="Venkateswaran K."/>
        </authorList>
    </citation>
    <scope>NUCLEOTIDE SEQUENCE</scope>
    <source>
        <strain evidence="1">MNA-CCFEE 5423</strain>
    </source>
</reference>
<comment type="caution">
    <text evidence="1">The sequence shown here is derived from an EMBL/GenBank/DDBJ whole genome shotgun (WGS) entry which is preliminary data.</text>
</comment>
<accession>A0ACC2VT68</accession>
<dbReference type="Proteomes" id="UP001227268">
    <property type="component" value="Unassembled WGS sequence"/>
</dbReference>
<organism evidence="1 2">
    <name type="scientific">Naganishia friedmannii</name>
    <dbReference type="NCBI Taxonomy" id="89922"/>
    <lineage>
        <taxon>Eukaryota</taxon>
        <taxon>Fungi</taxon>
        <taxon>Dikarya</taxon>
        <taxon>Basidiomycota</taxon>
        <taxon>Agaricomycotina</taxon>
        <taxon>Tremellomycetes</taxon>
        <taxon>Filobasidiales</taxon>
        <taxon>Filobasidiaceae</taxon>
        <taxon>Naganishia</taxon>
    </lineage>
</organism>
<proteinExistence type="predicted"/>